<dbReference type="InterPro" id="IPR029058">
    <property type="entry name" value="AB_hydrolase_fold"/>
</dbReference>
<feature type="region of interest" description="Disordered" evidence="1">
    <location>
        <begin position="59"/>
        <end position="78"/>
    </location>
</feature>
<dbReference type="SUPFAM" id="SSF53474">
    <property type="entry name" value="alpha/beta-Hydrolases"/>
    <property type="match status" value="1"/>
</dbReference>
<dbReference type="AlphaFoldDB" id="A0A9X5FAM9"/>
<evidence type="ECO:0000313" key="3">
    <source>
        <dbReference type="Proteomes" id="UP000774283"/>
    </source>
</evidence>
<feature type="compositionally biased region" description="Basic and acidic residues" evidence="1">
    <location>
        <begin position="59"/>
        <end position="73"/>
    </location>
</feature>
<comment type="caution">
    <text evidence="2">The sequence shown here is derived from an EMBL/GenBank/DDBJ whole genome shotgun (WGS) entry which is preliminary data.</text>
</comment>
<evidence type="ECO:0008006" key="4">
    <source>
        <dbReference type="Google" id="ProtNLM"/>
    </source>
</evidence>
<accession>A0A9X5FAM9</accession>
<dbReference type="EMBL" id="JAAXOW010000001">
    <property type="protein sequence ID" value="NKX92921.1"/>
    <property type="molecule type" value="Genomic_DNA"/>
</dbReference>
<sequence>MTGVEDVPSCAATENPSYASRQGRASESPLVAWRTAGELFSDLGLGGTDRSARVEARPGLKDVVEPPEHERPSGVDPGITVTGGIGGIRARLDDLVLVASMLGAQAQGLDEAAEQAVGIARDAESWSLLIQDRREALRADGGAVAAGSYVDQAVATFRARLSAALFVADRCASRASGLARDLEDVVAALDGARKSYEAAEKKAAGVMLSTSNNFVRGFTSAFPWVNSLGSSVLVGMWGASNGIDKAGEAVGWDPGLRDRLPGSQEMLGSILDQARRGMLGGFAADSDPRDAVRSTAGAATKLVFGPFGLYRKGAVVERKKVQRFIPPARDLASAARALEQVSKAGDGAVGVQRVRLPDGTSAWTVLVPGTQSNPFLWRQDHGRDGISAVVTTTSEQTAAALAPLLALQKAGARPGDKVSFVGHSQGGTIAQMAAADRGVRATYDVGSVVSFSSPTPAGTVPEDPDVNHLELSNTTDIVPMLDGVPPAAGANHVNVHVQDSKLADESLKERSSDQGGRHRLATAVAVSEVAQRGTDPSLRRSLARLAHDLSGGPAPATGLGTPGETPLRSMLDGGVQVFSVTAR</sequence>
<dbReference type="RefSeq" id="WP_168446903.1">
    <property type="nucleotide sequence ID" value="NZ_JAAXOW010000001.1"/>
</dbReference>
<reference evidence="2 3" key="1">
    <citation type="submission" date="2020-04" db="EMBL/GenBank/DDBJ databases">
        <title>MicrobeNet Type strains.</title>
        <authorList>
            <person name="Nicholson A.C."/>
        </authorList>
    </citation>
    <scope>NUCLEOTIDE SEQUENCE [LARGE SCALE GENOMIC DNA]</scope>
    <source>
        <strain evidence="2 3">ATCC BAA-789</strain>
    </source>
</reference>
<gene>
    <name evidence="2" type="ORF">HF995_06460</name>
</gene>
<dbReference type="Proteomes" id="UP000774283">
    <property type="component" value="Unassembled WGS sequence"/>
</dbReference>
<feature type="compositionally biased region" description="Polar residues" evidence="1">
    <location>
        <begin position="12"/>
        <end position="25"/>
    </location>
</feature>
<organism evidence="2 3">
    <name type="scientific">Sanguibacter hominis ATCC BAA-789</name>
    <dbReference type="NCBI Taxonomy" id="1312740"/>
    <lineage>
        <taxon>Bacteria</taxon>
        <taxon>Bacillati</taxon>
        <taxon>Actinomycetota</taxon>
        <taxon>Actinomycetes</taxon>
        <taxon>Micrococcales</taxon>
        <taxon>Sanguibacteraceae</taxon>
        <taxon>Sanguibacter</taxon>
    </lineage>
</organism>
<evidence type="ECO:0000313" key="2">
    <source>
        <dbReference type="EMBL" id="NKX92921.1"/>
    </source>
</evidence>
<feature type="region of interest" description="Disordered" evidence="1">
    <location>
        <begin position="1"/>
        <end position="27"/>
    </location>
</feature>
<dbReference type="CDD" id="cd00741">
    <property type="entry name" value="Lipase"/>
    <property type="match status" value="1"/>
</dbReference>
<proteinExistence type="predicted"/>
<name>A0A9X5FAM9_9MICO</name>
<evidence type="ECO:0000256" key="1">
    <source>
        <dbReference type="SAM" id="MobiDB-lite"/>
    </source>
</evidence>
<keyword evidence="3" id="KW-1185">Reference proteome</keyword>
<dbReference type="Gene3D" id="3.40.50.1820">
    <property type="entry name" value="alpha/beta hydrolase"/>
    <property type="match status" value="1"/>
</dbReference>
<protein>
    <recommendedName>
        <fullName evidence="4">Alpha/beta hydrolase</fullName>
    </recommendedName>
</protein>